<organism evidence="3 4">
    <name type="scientific">Vigna unguiculata</name>
    <name type="common">Cowpea</name>
    <dbReference type="NCBI Taxonomy" id="3917"/>
    <lineage>
        <taxon>Eukaryota</taxon>
        <taxon>Viridiplantae</taxon>
        <taxon>Streptophyta</taxon>
        <taxon>Embryophyta</taxon>
        <taxon>Tracheophyta</taxon>
        <taxon>Spermatophyta</taxon>
        <taxon>Magnoliopsida</taxon>
        <taxon>eudicotyledons</taxon>
        <taxon>Gunneridae</taxon>
        <taxon>Pentapetalae</taxon>
        <taxon>rosids</taxon>
        <taxon>fabids</taxon>
        <taxon>Fabales</taxon>
        <taxon>Fabaceae</taxon>
        <taxon>Papilionoideae</taxon>
        <taxon>50 kb inversion clade</taxon>
        <taxon>NPAAA clade</taxon>
        <taxon>indigoferoid/millettioid clade</taxon>
        <taxon>Phaseoleae</taxon>
        <taxon>Vigna</taxon>
    </lineage>
</organism>
<dbReference type="InterPro" id="IPR002068">
    <property type="entry name" value="A-crystallin/Hsp20_dom"/>
</dbReference>
<proteinExistence type="inferred from homology"/>
<keyword evidence="3" id="KW-0346">Stress response</keyword>
<feature type="domain" description="SHSP" evidence="2">
    <location>
        <begin position="1"/>
        <end position="74"/>
    </location>
</feature>
<evidence type="ECO:0000259" key="2">
    <source>
        <dbReference type="PROSITE" id="PS01031"/>
    </source>
</evidence>
<sequence length="82" mass="9632">MRMEVEISRYLMIRTEVVDESREPTRKFERNFRLLGRVYLNGISIGYEDGVLTVTVPRSITRDFYIDLADVFENLEVLARAS</sequence>
<accession>A0A4D6LEB7</accession>
<dbReference type="Gene3D" id="2.60.40.790">
    <property type="match status" value="1"/>
</dbReference>
<evidence type="ECO:0000313" key="4">
    <source>
        <dbReference type="Proteomes" id="UP000501690"/>
    </source>
</evidence>
<reference evidence="3 4" key="1">
    <citation type="submission" date="2019-04" db="EMBL/GenBank/DDBJ databases">
        <title>An improved genome assembly and genetic linkage map for asparagus bean, Vigna unguiculata ssp. sesquipedialis.</title>
        <authorList>
            <person name="Xia Q."/>
            <person name="Zhang R."/>
            <person name="Dong Y."/>
        </authorList>
    </citation>
    <scope>NUCLEOTIDE SEQUENCE [LARGE SCALE GENOMIC DNA]</scope>
    <source>
        <tissue evidence="3">Leaf</tissue>
    </source>
</reference>
<dbReference type="CDD" id="cd06464">
    <property type="entry name" value="ACD_sHsps-like"/>
    <property type="match status" value="1"/>
</dbReference>
<gene>
    <name evidence="3" type="ORF">DEO72_LG3g1138</name>
</gene>
<dbReference type="PROSITE" id="PS01031">
    <property type="entry name" value="SHSP"/>
    <property type="match status" value="1"/>
</dbReference>
<evidence type="ECO:0000313" key="3">
    <source>
        <dbReference type="EMBL" id="QCD86614.1"/>
    </source>
</evidence>
<dbReference type="Proteomes" id="UP000501690">
    <property type="component" value="Linkage Group LG3"/>
</dbReference>
<dbReference type="EMBL" id="CP039347">
    <property type="protein sequence ID" value="QCD86614.1"/>
    <property type="molecule type" value="Genomic_DNA"/>
</dbReference>
<dbReference type="InterPro" id="IPR008978">
    <property type="entry name" value="HSP20-like_chaperone"/>
</dbReference>
<evidence type="ECO:0000256" key="1">
    <source>
        <dbReference type="PROSITE-ProRule" id="PRU00285"/>
    </source>
</evidence>
<protein>
    <submittedName>
        <fullName evidence="3">Small heat shock protein HSP20</fullName>
    </submittedName>
</protein>
<comment type="similarity">
    <text evidence="1">Belongs to the small heat shock protein (HSP20) family.</text>
</comment>
<keyword evidence="4" id="KW-1185">Reference proteome</keyword>
<dbReference type="SUPFAM" id="SSF49764">
    <property type="entry name" value="HSP20-like chaperones"/>
    <property type="match status" value="1"/>
</dbReference>
<dbReference type="AlphaFoldDB" id="A0A4D6LEB7"/>
<name>A0A4D6LEB7_VIGUN</name>